<dbReference type="GO" id="GO:0052689">
    <property type="term" value="F:carboxylic ester hydrolase activity"/>
    <property type="evidence" value="ECO:0007669"/>
    <property type="project" value="TreeGrafter"/>
</dbReference>
<dbReference type="Pfam" id="PF05448">
    <property type="entry name" value="AXE1"/>
    <property type="match status" value="1"/>
</dbReference>
<feature type="domain" description="Acetyl xylan esterase" evidence="2">
    <location>
        <begin position="54"/>
        <end position="315"/>
    </location>
</feature>
<dbReference type="EMBL" id="VDGT01000002">
    <property type="protein sequence ID" value="TNM33622.1"/>
    <property type="molecule type" value="Genomic_DNA"/>
</dbReference>
<proteinExistence type="predicted"/>
<protein>
    <submittedName>
        <fullName evidence="3">Acetylxylan esterase</fullName>
    </submittedName>
</protein>
<name>A0A5C4VCU9_9ACTN</name>
<accession>A0A5C4VCU9</accession>
<sequence>MRRNGDVDAGDEVFGGAWERAARRVERLRGDHPFDFDPTYGYPPDALLGVGAPAPPDDFDAFWRRRFARAREVRVAPRLGPEVERDAHHRTHRVEFGSVGGRRLGGWLTLPASGRVTRGCVATHGYGGRARPEPALAPPGAATLWPVLRGLPELSRFPDIPEEPDAHVLSGIAARDTYVHGDCAADVWCAATALLELVPEAAARLSYLGTSFGGGIGPLALPWDERFTAAALTVPSFGNHPLRLTLPCVGSGEAVRRLHRERPDVAEVLRYFDAASAASRMRIPTLVGAAFLDPAVPPPGQFAVFGALAGPRRLFALTAGHFEHPDTAAEEAELVRATHRFLP</sequence>
<dbReference type="PANTHER" id="PTHR40111:SF1">
    <property type="entry name" value="CEPHALOSPORIN-C DEACETYLASE"/>
    <property type="match status" value="1"/>
</dbReference>
<dbReference type="OrthoDB" id="9770528at2"/>
<dbReference type="GO" id="GO:0005976">
    <property type="term" value="P:polysaccharide metabolic process"/>
    <property type="evidence" value="ECO:0007669"/>
    <property type="project" value="TreeGrafter"/>
</dbReference>
<gene>
    <name evidence="3" type="ORF">FH715_04560</name>
</gene>
<dbReference type="PANTHER" id="PTHR40111">
    <property type="entry name" value="CEPHALOSPORIN-C DEACETYLASE"/>
    <property type="match status" value="1"/>
</dbReference>
<comment type="caution">
    <text evidence="3">The sequence shown here is derived from an EMBL/GenBank/DDBJ whole genome shotgun (WGS) entry which is preliminary data.</text>
</comment>
<dbReference type="InterPro" id="IPR008391">
    <property type="entry name" value="AXE1_dom"/>
</dbReference>
<keyword evidence="4" id="KW-1185">Reference proteome</keyword>
<dbReference type="InterPro" id="IPR039069">
    <property type="entry name" value="CE7"/>
</dbReference>
<evidence type="ECO:0000313" key="3">
    <source>
        <dbReference type="EMBL" id="TNM33622.1"/>
    </source>
</evidence>
<dbReference type="Proteomes" id="UP000311713">
    <property type="component" value="Unassembled WGS sequence"/>
</dbReference>
<dbReference type="InterPro" id="IPR029058">
    <property type="entry name" value="AB_hydrolase_fold"/>
</dbReference>
<organism evidence="3 4">
    <name type="scientific">Streptomyces sedi</name>
    <dbReference type="NCBI Taxonomy" id="555059"/>
    <lineage>
        <taxon>Bacteria</taxon>
        <taxon>Bacillati</taxon>
        <taxon>Actinomycetota</taxon>
        <taxon>Actinomycetes</taxon>
        <taxon>Kitasatosporales</taxon>
        <taxon>Streptomycetaceae</taxon>
        <taxon>Streptomyces</taxon>
    </lineage>
</organism>
<evidence type="ECO:0000259" key="2">
    <source>
        <dbReference type="Pfam" id="PF05448"/>
    </source>
</evidence>
<feature type="binding site" evidence="1">
    <location>
        <position position="126"/>
    </location>
    <ligand>
        <name>substrate</name>
    </ligand>
</feature>
<evidence type="ECO:0000256" key="1">
    <source>
        <dbReference type="PIRSR" id="PIRSR639069-2"/>
    </source>
</evidence>
<dbReference type="Gene3D" id="3.40.50.1820">
    <property type="entry name" value="alpha/beta hydrolase"/>
    <property type="match status" value="1"/>
</dbReference>
<dbReference type="RefSeq" id="WP_139640899.1">
    <property type="nucleotide sequence ID" value="NZ_BAAAZS010000006.1"/>
</dbReference>
<reference evidence="3 4" key="1">
    <citation type="submission" date="2019-06" db="EMBL/GenBank/DDBJ databases">
        <title>Draft genome of Streptomyces sedi sp. JCM16909.</title>
        <authorList>
            <person name="Klykleung N."/>
            <person name="Tanasupawat S."/>
            <person name="Kudo T."/>
            <person name="Yuki M."/>
            <person name="Ohkuma M."/>
        </authorList>
    </citation>
    <scope>NUCLEOTIDE SEQUENCE [LARGE SCALE GENOMIC DNA]</scope>
    <source>
        <strain evidence="3 4">JCM 16909</strain>
    </source>
</reference>
<dbReference type="AlphaFoldDB" id="A0A5C4VCU9"/>
<evidence type="ECO:0000313" key="4">
    <source>
        <dbReference type="Proteomes" id="UP000311713"/>
    </source>
</evidence>
<dbReference type="SUPFAM" id="SSF53474">
    <property type="entry name" value="alpha/beta-Hydrolases"/>
    <property type="match status" value="1"/>
</dbReference>